<dbReference type="InterPro" id="IPR036625">
    <property type="entry name" value="E3-bd_dom_sf"/>
</dbReference>
<dbReference type="Pfam" id="PF00364">
    <property type="entry name" value="Biotin_lipoyl"/>
    <property type="match status" value="1"/>
</dbReference>
<dbReference type="PROSITE" id="PS00189">
    <property type="entry name" value="LIPOYL"/>
    <property type="match status" value="1"/>
</dbReference>
<keyword evidence="4 7" id="KW-0808">Transferase</keyword>
<evidence type="ECO:0000256" key="4">
    <source>
        <dbReference type="ARBA" id="ARBA00022679"/>
    </source>
</evidence>
<evidence type="ECO:0000259" key="10">
    <source>
        <dbReference type="PROSITE" id="PS51826"/>
    </source>
</evidence>
<evidence type="ECO:0000259" key="9">
    <source>
        <dbReference type="PROSITE" id="PS50968"/>
    </source>
</evidence>
<dbReference type="Proteomes" id="UP001529085">
    <property type="component" value="Unassembled WGS sequence"/>
</dbReference>
<dbReference type="PROSITE" id="PS50968">
    <property type="entry name" value="BIOTINYL_LIPOYL"/>
    <property type="match status" value="1"/>
</dbReference>
<dbReference type="SUPFAM" id="SSF52777">
    <property type="entry name" value="CoA-dependent acyltransferases"/>
    <property type="match status" value="1"/>
</dbReference>
<proteinExistence type="inferred from homology"/>
<evidence type="ECO:0000256" key="3">
    <source>
        <dbReference type="ARBA" id="ARBA00011484"/>
    </source>
</evidence>
<comment type="cofactor">
    <cofactor evidence="1 7">
        <name>(R)-lipoate</name>
        <dbReference type="ChEBI" id="CHEBI:83088"/>
    </cofactor>
</comment>
<dbReference type="InterPro" id="IPR000089">
    <property type="entry name" value="Biotin_lipoyl"/>
</dbReference>
<dbReference type="PANTHER" id="PTHR43178:SF5">
    <property type="entry name" value="LIPOAMIDE ACYLTRANSFERASE COMPONENT OF BRANCHED-CHAIN ALPHA-KETO ACID DEHYDROGENASE COMPLEX, MITOCHONDRIAL"/>
    <property type="match status" value="1"/>
</dbReference>
<accession>A0ABT6G405</accession>
<dbReference type="Gene3D" id="3.30.559.10">
    <property type="entry name" value="Chloramphenicol acetyltransferase-like domain"/>
    <property type="match status" value="1"/>
</dbReference>
<dbReference type="InterPro" id="IPR023213">
    <property type="entry name" value="CAT-like_dom_sf"/>
</dbReference>
<dbReference type="SUPFAM" id="SSF47005">
    <property type="entry name" value="Peripheral subunit-binding domain of 2-oxo acid dehydrogenase complex"/>
    <property type="match status" value="1"/>
</dbReference>
<dbReference type="CDD" id="cd06849">
    <property type="entry name" value="lipoyl_domain"/>
    <property type="match status" value="1"/>
</dbReference>
<dbReference type="EMBL" id="JARSBN010000007">
    <property type="protein sequence ID" value="MDG4716718.1"/>
    <property type="molecule type" value="Genomic_DNA"/>
</dbReference>
<dbReference type="GO" id="GO:0016746">
    <property type="term" value="F:acyltransferase activity"/>
    <property type="evidence" value="ECO:0007669"/>
    <property type="project" value="UniProtKB-KW"/>
</dbReference>
<organism evidence="11 12">
    <name type="scientific">Winogradskyella marincola</name>
    <dbReference type="NCBI Taxonomy" id="3037795"/>
    <lineage>
        <taxon>Bacteria</taxon>
        <taxon>Pseudomonadati</taxon>
        <taxon>Bacteroidota</taxon>
        <taxon>Flavobacteriia</taxon>
        <taxon>Flavobacteriales</taxon>
        <taxon>Flavobacteriaceae</taxon>
        <taxon>Winogradskyella</taxon>
    </lineage>
</organism>
<dbReference type="Gene3D" id="2.40.50.100">
    <property type="match status" value="1"/>
</dbReference>
<feature type="compositionally biased region" description="Basic residues" evidence="8">
    <location>
        <begin position="100"/>
        <end position="110"/>
    </location>
</feature>
<evidence type="ECO:0000313" key="11">
    <source>
        <dbReference type="EMBL" id="MDG4716718.1"/>
    </source>
</evidence>
<sequence>MIFELKMPKMGESITEGTIINWLINEGDSFDEGDIILEVATDKVDNEVPAPAAGTLLEPKYQAKDVVKVGEVIAILEVSEEVKSTKKTDVIQNDSEASKKDKKQQKKKRSITSSTVEVSTSNSFSVNNTNTFFSPLIISIAKEHHISFEELARIPATGNEGRLRKSDVFNYIEDGRPYKFAQPVVQDPTAYRIPQLTFDKGKGKIVEMDRMRQMIADHMVYSKHTSPHVTAYVEADLTNMVNWRNENKVAFQEKYGEKLTFTPLFVEAVAKAVKDFPNINASVDGSNIIVKEDINIGMATALPSGNLIVPVVRNADTKDLKTLAENVNELAGKARENKLSGDDIKGSTFTISNVGTFGSVMGTPIINQPEVAILALGIIKKRAEVIETEKGDEIAIRSMMYLSLSFDHRVVDGFLGGSFVRRVADYLEQFDTNRKI</sequence>
<dbReference type="PANTHER" id="PTHR43178">
    <property type="entry name" value="DIHYDROLIPOAMIDE ACETYLTRANSFERASE COMPONENT OF PYRUVATE DEHYDROGENASE COMPLEX"/>
    <property type="match status" value="1"/>
</dbReference>
<keyword evidence="6 7" id="KW-0012">Acyltransferase</keyword>
<dbReference type="SUPFAM" id="SSF51230">
    <property type="entry name" value="Single hybrid motif"/>
    <property type="match status" value="1"/>
</dbReference>
<comment type="similarity">
    <text evidence="2 7">Belongs to the 2-oxoacid dehydrogenase family.</text>
</comment>
<evidence type="ECO:0000256" key="6">
    <source>
        <dbReference type="ARBA" id="ARBA00023315"/>
    </source>
</evidence>
<comment type="subunit">
    <text evidence="3">Forms a 24-polypeptide structural core with octahedral symmetry.</text>
</comment>
<keyword evidence="12" id="KW-1185">Reference proteome</keyword>
<dbReference type="InterPro" id="IPR050743">
    <property type="entry name" value="2-oxoacid_DH_E2_comp"/>
</dbReference>
<feature type="domain" description="Peripheral subunit-binding (PSBD)" evidence="10">
    <location>
        <begin position="132"/>
        <end position="172"/>
    </location>
</feature>
<dbReference type="Pfam" id="PF00198">
    <property type="entry name" value="2-oxoacid_dh"/>
    <property type="match status" value="1"/>
</dbReference>
<evidence type="ECO:0000256" key="5">
    <source>
        <dbReference type="ARBA" id="ARBA00022823"/>
    </source>
</evidence>
<name>A0ABT6G405_9FLAO</name>
<evidence type="ECO:0000256" key="1">
    <source>
        <dbReference type="ARBA" id="ARBA00001938"/>
    </source>
</evidence>
<evidence type="ECO:0000256" key="7">
    <source>
        <dbReference type="RuleBase" id="RU003423"/>
    </source>
</evidence>
<dbReference type="PROSITE" id="PS51826">
    <property type="entry name" value="PSBD"/>
    <property type="match status" value="1"/>
</dbReference>
<reference evidence="11 12" key="1">
    <citation type="submission" date="2023-03" db="EMBL/GenBank/DDBJ databases">
        <title>Strain YYF002 represents a novel species in the genus Winogradskyella isolated from seawater.</title>
        <authorList>
            <person name="Fu Z.-Y."/>
        </authorList>
    </citation>
    <scope>NUCLEOTIDE SEQUENCE [LARGE SCALE GENOMIC DNA]</scope>
    <source>
        <strain evidence="11 12">YYF002</strain>
    </source>
</reference>
<gene>
    <name evidence="11" type="ORF">P7122_12595</name>
</gene>
<dbReference type="InterPro" id="IPR003016">
    <property type="entry name" value="2-oxoA_DH_lipoyl-BS"/>
</dbReference>
<evidence type="ECO:0000256" key="2">
    <source>
        <dbReference type="ARBA" id="ARBA00007317"/>
    </source>
</evidence>
<feature type="domain" description="Lipoyl-binding" evidence="9">
    <location>
        <begin position="2"/>
        <end position="77"/>
    </location>
</feature>
<dbReference type="InterPro" id="IPR001078">
    <property type="entry name" value="2-oxoacid_DH_actylTfrase"/>
</dbReference>
<evidence type="ECO:0000313" key="12">
    <source>
        <dbReference type="Proteomes" id="UP001529085"/>
    </source>
</evidence>
<dbReference type="InterPro" id="IPR011053">
    <property type="entry name" value="Single_hybrid_motif"/>
</dbReference>
<feature type="region of interest" description="Disordered" evidence="8">
    <location>
        <begin position="93"/>
        <end position="114"/>
    </location>
</feature>
<dbReference type="Gene3D" id="4.10.320.10">
    <property type="entry name" value="E3-binding domain"/>
    <property type="match status" value="1"/>
</dbReference>
<dbReference type="EC" id="2.3.1.-" evidence="7"/>
<keyword evidence="5 7" id="KW-0450">Lipoyl</keyword>
<protein>
    <recommendedName>
        <fullName evidence="7">Dihydrolipoamide acetyltransferase component of pyruvate dehydrogenase complex</fullName>
        <ecNumber evidence="7">2.3.1.-</ecNumber>
    </recommendedName>
</protein>
<dbReference type="InterPro" id="IPR004167">
    <property type="entry name" value="PSBD"/>
</dbReference>
<evidence type="ECO:0000256" key="8">
    <source>
        <dbReference type="SAM" id="MobiDB-lite"/>
    </source>
</evidence>
<comment type="caution">
    <text evidence="11">The sequence shown here is derived from an EMBL/GenBank/DDBJ whole genome shotgun (WGS) entry which is preliminary data.</text>
</comment>